<keyword evidence="2" id="KW-0812">Transmembrane</keyword>
<keyword evidence="2" id="KW-0472">Membrane</keyword>
<feature type="transmembrane region" description="Helical" evidence="2">
    <location>
        <begin position="337"/>
        <end position="358"/>
    </location>
</feature>
<gene>
    <name evidence="3" type="ORF">G127AT_06480</name>
</gene>
<sequence>MSGQTSTAHSAEAGAHAVVTRLSGPGLRGSLAAVWALAASASLASSSFAGPMLAAGGVPTPWLWSLFGGAIVWAAVISVVLVRRYPRVEWNETACIVRVRGREVPADEIIELRRRYSGWAFAHALEYAFASESGTAFRLLVSAKPLPSMTPDGLAGLARFVLALQVSGHARLPIERNASNVDREVLLYEVRCLGILPSITGIRDPEQLAFEEKCRVDDEAATRLLEPVSERYRRIDSLSRAVIATATAAGLLCVLGSMVAEAAHIAARHVLGPALLTAIGVGLLAQLVRASAVRRADRAVMRMSDTWWDEADDLARHRGQPVVYTMRDARHLGLGPALRALSLSVLGAGAVTAMFFLGDGAPWLAAWLWPPGLIAVYAGFLGAVASLRRRSTAFDRIRRRAGRRSDPPGLQGQVSALADPPTG</sequence>
<accession>A0A975IQ02</accession>
<dbReference type="KEGG" id="aarc:G127AT_06480"/>
<dbReference type="EMBL" id="CP071696">
    <property type="protein sequence ID" value="QTX05839.1"/>
    <property type="molecule type" value="Genomic_DNA"/>
</dbReference>
<proteinExistence type="predicted"/>
<keyword evidence="2" id="KW-1133">Transmembrane helix</keyword>
<dbReference type="AlphaFoldDB" id="A0A975IQ02"/>
<evidence type="ECO:0000313" key="4">
    <source>
        <dbReference type="Proteomes" id="UP000671914"/>
    </source>
</evidence>
<evidence type="ECO:0000256" key="2">
    <source>
        <dbReference type="SAM" id="Phobius"/>
    </source>
</evidence>
<feature type="transmembrane region" description="Helical" evidence="2">
    <location>
        <begin position="62"/>
        <end position="82"/>
    </location>
</feature>
<feature type="region of interest" description="Disordered" evidence="1">
    <location>
        <begin position="398"/>
        <end position="423"/>
    </location>
</feature>
<keyword evidence="4" id="KW-1185">Reference proteome</keyword>
<feature type="transmembrane region" description="Helical" evidence="2">
    <location>
        <begin position="31"/>
        <end position="50"/>
    </location>
</feature>
<evidence type="ECO:0000313" key="3">
    <source>
        <dbReference type="EMBL" id="QTX05839.1"/>
    </source>
</evidence>
<feature type="transmembrane region" description="Helical" evidence="2">
    <location>
        <begin position="241"/>
        <end position="260"/>
    </location>
</feature>
<reference evidence="3" key="1">
    <citation type="submission" date="2021-03" db="EMBL/GenBank/DDBJ databases">
        <title>Agromyces archimandritus sp. nov., isolated from the cockroach Archimandrita tessellata.</title>
        <authorList>
            <person name="Guzman J."/>
            <person name="Ortuzar M."/>
            <person name="Poehlein A."/>
            <person name="Daniel R."/>
            <person name="Trujillo M."/>
            <person name="Vilcinskas A."/>
        </authorList>
    </citation>
    <scope>NUCLEOTIDE SEQUENCE</scope>
    <source>
        <strain evidence="3">G127AT</strain>
    </source>
</reference>
<dbReference type="Proteomes" id="UP000671914">
    <property type="component" value="Chromosome"/>
</dbReference>
<feature type="transmembrane region" description="Helical" evidence="2">
    <location>
        <begin position="266"/>
        <end position="288"/>
    </location>
</feature>
<organism evidence="3 4">
    <name type="scientific">Agromyces archimandritae</name>
    <dbReference type="NCBI Taxonomy" id="2781962"/>
    <lineage>
        <taxon>Bacteria</taxon>
        <taxon>Bacillati</taxon>
        <taxon>Actinomycetota</taxon>
        <taxon>Actinomycetes</taxon>
        <taxon>Micrococcales</taxon>
        <taxon>Microbacteriaceae</taxon>
        <taxon>Agromyces</taxon>
    </lineage>
</organism>
<protein>
    <submittedName>
        <fullName evidence="3">Uncharacterized protein</fullName>
    </submittedName>
</protein>
<evidence type="ECO:0000256" key="1">
    <source>
        <dbReference type="SAM" id="MobiDB-lite"/>
    </source>
</evidence>
<name>A0A975IQ02_9MICO</name>
<feature type="transmembrane region" description="Helical" evidence="2">
    <location>
        <begin position="364"/>
        <end position="387"/>
    </location>
</feature>
<dbReference type="RefSeq" id="WP_210901199.1">
    <property type="nucleotide sequence ID" value="NZ_CP071696.1"/>
</dbReference>